<protein>
    <submittedName>
        <fullName evidence="2">Uncharacterized protein</fullName>
    </submittedName>
</protein>
<evidence type="ECO:0000313" key="3">
    <source>
        <dbReference type="Proteomes" id="UP000800040"/>
    </source>
</evidence>
<organism evidence="2 3">
    <name type="scientific">Decorospora gaudefroyi</name>
    <dbReference type="NCBI Taxonomy" id="184978"/>
    <lineage>
        <taxon>Eukaryota</taxon>
        <taxon>Fungi</taxon>
        <taxon>Dikarya</taxon>
        <taxon>Ascomycota</taxon>
        <taxon>Pezizomycotina</taxon>
        <taxon>Dothideomycetes</taxon>
        <taxon>Pleosporomycetidae</taxon>
        <taxon>Pleosporales</taxon>
        <taxon>Pleosporineae</taxon>
        <taxon>Pleosporaceae</taxon>
        <taxon>Decorospora</taxon>
    </lineage>
</organism>
<accession>A0A6A5JYV7</accession>
<feature type="compositionally biased region" description="Low complexity" evidence="1">
    <location>
        <begin position="47"/>
        <end position="59"/>
    </location>
</feature>
<evidence type="ECO:0000256" key="1">
    <source>
        <dbReference type="SAM" id="MobiDB-lite"/>
    </source>
</evidence>
<feature type="compositionally biased region" description="Basic and acidic residues" evidence="1">
    <location>
        <begin position="363"/>
        <end position="378"/>
    </location>
</feature>
<dbReference type="EMBL" id="ML975435">
    <property type="protein sequence ID" value="KAF1829579.1"/>
    <property type="molecule type" value="Genomic_DNA"/>
</dbReference>
<name>A0A6A5JYV7_9PLEO</name>
<reference evidence="2" key="1">
    <citation type="submission" date="2020-01" db="EMBL/GenBank/DDBJ databases">
        <authorList>
            <consortium name="DOE Joint Genome Institute"/>
            <person name="Haridas S."/>
            <person name="Albert R."/>
            <person name="Binder M."/>
            <person name="Bloem J."/>
            <person name="Labutti K."/>
            <person name="Salamov A."/>
            <person name="Andreopoulos B."/>
            <person name="Baker S.E."/>
            <person name="Barry K."/>
            <person name="Bills G."/>
            <person name="Bluhm B.H."/>
            <person name="Cannon C."/>
            <person name="Castanera R."/>
            <person name="Culley D.E."/>
            <person name="Daum C."/>
            <person name="Ezra D."/>
            <person name="Gonzalez J.B."/>
            <person name="Henrissat B."/>
            <person name="Kuo A."/>
            <person name="Liang C."/>
            <person name="Lipzen A."/>
            <person name="Lutzoni F."/>
            <person name="Magnuson J."/>
            <person name="Mondo S."/>
            <person name="Nolan M."/>
            <person name="Ohm R."/>
            <person name="Pangilinan J."/>
            <person name="Park H.-J."/>
            <person name="Ramirez L."/>
            <person name="Alfaro M."/>
            <person name="Sun H."/>
            <person name="Tritt A."/>
            <person name="Yoshinaga Y."/>
            <person name="Zwiers L.-H."/>
            <person name="Turgeon B.G."/>
            <person name="Goodwin S.B."/>
            <person name="Spatafora J.W."/>
            <person name="Crous P.W."/>
            <person name="Grigoriev I.V."/>
        </authorList>
    </citation>
    <scope>NUCLEOTIDE SEQUENCE</scope>
    <source>
        <strain evidence="2">P77</strain>
    </source>
</reference>
<gene>
    <name evidence="2" type="ORF">BDW02DRAFT_651245</name>
</gene>
<feature type="region of interest" description="Disordered" evidence="1">
    <location>
        <begin position="1"/>
        <end position="74"/>
    </location>
</feature>
<keyword evidence="3" id="KW-1185">Reference proteome</keyword>
<dbReference type="Proteomes" id="UP000800040">
    <property type="component" value="Unassembled WGS sequence"/>
</dbReference>
<feature type="region of interest" description="Disordered" evidence="1">
    <location>
        <begin position="91"/>
        <end position="112"/>
    </location>
</feature>
<evidence type="ECO:0000313" key="2">
    <source>
        <dbReference type="EMBL" id="KAF1829579.1"/>
    </source>
</evidence>
<feature type="compositionally biased region" description="Polar residues" evidence="1">
    <location>
        <begin position="22"/>
        <end position="36"/>
    </location>
</feature>
<proteinExistence type="predicted"/>
<sequence>MSLMLVLDQPDPIGESTGERPTGSTRGSENAQTHQFLNERTRRESAQQQQQRQRQQQQRSSTLGGLQDVEKDGRSRRRCCRFSAALDSRQAAAKRADRDRRAAHAPQCSPTSVDGVSKRLYAVSALGVAGKLFRATGQGRLAAGAASTGRREFAEAAHELAVQLRRGRRSARSQRRVRGRCRRVVEIFWGRSQHTHTSRREHTSKFTSGLVGRSRGVEESGDGAGRGRPARLLLYRGPCTMHASERASHSSRPLRPERNSTGTVYTTAEAQQGHGLLRMGAAAAATAMSASRNRGPATAILVPLLPLPSPPPLLHTGSSREGWRAPMLAGAYCGTFFTTHCAGWMPDGDKTAEWKGPLSAGGDIRRIDREPARAADFD</sequence>
<dbReference type="AlphaFoldDB" id="A0A6A5JYV7"/>
<feature type="region of interest" description="Disordered" evidence="1">
    <location>
        <begin position="354"/>
        <end position="378"/>
    </location>
</feature>